<feature type="domain" description="Carrier" evidence="3">
    <location>
        <begin position="2"/>
        <end position="74"/>
    </location>
</feature>
<dbReference type="Proteomes" id="UP000001299">
    <property type="component" value="Chromosome 1"/>
</dbReference>
<evidence type="ECO:0000313" key="4">
    <source>
        <dbReference type="EMBL" id="ADL32999.1"/>
    </source>
</evidence>
<dbReference type="InterPro" id="IPR009081">
    <property type="entry name" value="PP-bd_ACP"/>
</dbReference>
<proteinExistence type="predicted"/>
<dbReference type="KEGG" id="bpb:bpr_I0250"/>
<dbReference type="InterPro" id="IPR006162">
    <property type="entry name" value="Ppantetheine_attach_site"/>
</dbReference>
<dbReference type="Gene3D" id="1.10.1200.10">
    <property type="entry name" value="ACP-like"/>
    <property type="match status" value="1"/>
</dbReference>
<evidence type="ECO:0000256" key="1">
    <source>
        <dbReference type="ARBA" id="ARBA00022450"/>
    </source>
</evidence>
<evidence type="ECO:0000256" key="2">
    <source>
        <dbReference type="ARBA" id="ARBA00022553"/>
    </source>
</evidence>
<dbReference type="EMBL" id="CP001810">
    <property type="protein sequence ID" value="ADL32999.1"/>
    <property type="molecule type" value="Genomic_DNA"/>
</dbReference>
<dbReference type="STRING" id="515622.bpr_I0250"/>
<dbReference type="AlphaFoldDB" id="E0RXG1"/>
<keyword evidence="1" id="KW-0596">Phosphopantetheine</keyword>
<keyword evidence="5" id="KW-1185">Reference proteome</keyword>
<gene>
    <name evidence="4" type="ordered locus">bpr_I0250</name>
</gene>
<dbReference type="eggNOG" id="COG0236">
    <property type="taxonomic scope" value="Bacteria"/>
</dbReference>
<accession>E0RXG1</accession>
<dbReference type="SUPFAM" id="SSF47336">
    <property type="entry name" value="ACP-like"/>
    <property type="match status" value="1"/>
</dbReference>
<sequence length="74" mass="8732">MQDLFKDVVDFLREYAEFDTEKVTMDTRIRSELGFDSLSLITMIDEAERRYNVRIDDDQLARIKTVKDIVDLIG</sequence>
<reference evidence="4 5" key="1">
    <citation type="journal article" date="2010" name="PLoS ONE">
        <title>The glycobiome of the rumen bacterium Butyrivibrio proteoclasticus B316(T) highlights adaptation to a polysaccharide-rich environment.</title>
        <authorList>
            <person name="Kelly W.J."/>
            <person name="Leahy S.C."/>
            <person name="Altermann E."/>
            <person name="Yeoman C.J."/>
            <person name="Dunne J.C."/>
            <person name="Kong Z."/>
            <person name="Pacheco D.M."/>
            <person name="Li D."/>
            <person name="Noel S.J."/>
            <person name="Moon C.D."/>
            <person name="Cookson A.L."/>
            <person name="Attwood G.T."/>
        </authorList>
    </citation>
    <scope>NUCLEOTIDE SEQUENCE [LARGE SCALE GENOMIC DNA]</scope>
    <source>
        <strain evidence="5">ATCC 51982 / DSM 14932 / B316</strain>
    </source>
</reference>
<dbReference type="PROSITE" id="PS00012">
    <property type="entry name" value="PHOSPHOPANTETHEINE"/>
    <property type="match status" value="1"/>
</dbReference>
<dbReference type="HOGENOM" id="CLU_108696_5_4_9"/>
<dbReference type="PROSITE" id="PS50075">
    <property type="entry name" value="CARRIER"/>
    <property type="match status" value="1"/>
</dbReference>
<evidence type="ECO:0000259" key="3">
    <source>
        <dbReference type="PROSITE" id="PS50075"/>
    </source>
</evidence>
<evidence type="ECO:0000313" key="5">
    <source>
        <dbReference type="Proteomes" id="UP000001299"/>
    </source>
</evidence>
<name>E0RXG1_BUTPB</name>
<dbReference type="Pfam" id="PF00550">
    <property type="entry name" value="PP-binding"/>
    <property type="match status" value="1"/>
</dbReference>
<dbReference type="RefSeq" id="WP_013279656.1">
    <property type="nucleotide sequence ID" value="NC_014387.1"/>
</dbReference>
<protein>
    <submittedName>
        <fullName evidence="4">Phosphopantetheine-binding protein</fullName>
    </submittedName>
</protein>
<organism evidence="4 5">
    <name type="scientific">Butyrivibrio proteoclasticus (strain ATCC 51982 / DSM 14932 / B316)</name>
    <name type="common">Clostridium proteoclasticum</name>
    <dbReference type="NCBI Taxonomy" id="515622"/>
    <lineage>
        <taxon>Bacteria</taxon>
        <taxon>Bacillati</taxon>
        <taxon>Bacillota</taxon>
        <taxon>Clostridia</taxon>
        <taxon>Lachnospirales</taxon>
        <taxon>Lachnospiraceae</taxon>
        <taxon>Butyrivibrio</taxon>
    </lineage>
</organism>
<keyword evidence="2" id="KW-0597">Phosphoprotein</keyword>
<dbReference type="InterPro" id="IPR036736">
    <property type="entry name" value="ACP-like_sf"/>
</dbReference>